<proteinExistence type="inferred from homology"/>
<organism evidence="4 5">
    <name type="scientific">Actinoplanes couchii</name>
    <dbReference type="NCBI Taxonomy" id="403638"/>
    <lineage>
        <taxon>Bacteria</taxon>
        <taxon>Bacillati</taxon>
        <taxon>Actinomycetota</taxon>
        <taxon>Actinomycetes</taxon>
        <taxon>Micromonosporales</taxon>
        <taxon>Micromonosporaceae</taxon>
        <taxon>Actinoplanes</taxon>
    </lineage>
</organism>
<protein>
    <recommendedName>
        <fullName evidence="3">Cell envelope-related transcriptional attenuator domain-containing protein</fullName>
    </recommendedName>
</protein>
<comment type="caution">
    <text evidence="4">The sequence shown here is derived from an EMBL/GenBank/DDBJ whole genome shotgun (WGS) entry which is preliminary data.</text>
</comment>
<feature type="region of interest" description="Disordered" evidence="2">
    <location>
        <begin position="201"/>
        <end position="220"/>
    </location>
</feature>
<evidence type="ECO:0000313" key="4">
    <source>
        <dbReference type="EMBL" id="GID53887.1"/>
    </source>
</evidence>
<reference evidence="4 5" key="1">
    <citation type="submission" date="2021-01" db="EMBL/GenBank/DDBJ databases">
        <title>Whole genome shotgun sequence of Actinoplanes couchii NBRC 106145.</title>
        <authorList>
            <person name="Komaki H."/>
            <person name="Tamura T."/>
        </authorList>
    </citation>
    <scope>NUCLEOTIDE SEQUENCE [LARGE SCALE GENOMIC DNA]</scope>
    <source>
        <strain evidence="4 5">NBRC 106145</strain>
    </source>
</reference>
<dbReference type="Gene3D" id="3.40.630.190">
    <property type="entry name" value="LCP protein"/>
    <property type="match status" value="1"/>
</dbReference>
<dbReference type="InterPro" id="IPR004474">
    <property type="entry name" value="LytR_CpsA_psr"/>
</dbReference>
<name>A0ABQ3X5V3_9ACTN</name>
<sequence>MSKSLKRRAPVWARLCAGLGCALMVGSGGLLVTGQALVARYTGAIETGGGSLIGGTASAEDDDRGSDITGPVNILMAGIDPRDDTQAPRSDSIIVAHVPASMDQVYLFSIPRDLYVTIPPFAQTGFAGTTAKVNSAMSYGSYLGDGTHDVQQGFQLLAHTVSGITGIHRFDAGTIINFGGFKKIVEAMGGVTMTIDQSVRSEHLQPNGKGRPKRPECLSGGCDHPYTGPQKVYKVGTHHLQAWEALDYVRQRYGLPNGDYDRQRHQQQFIKAMAKQAMSRDVVTDPTKLLAVLDAAGDSLTFDGGGSSVIDWGLALKGINTEDMTLVKLPGGGLYDNGRYLGEQLDPSTAEFFQAVREDRIAAFLLDHPDYVAAES</sequence>
<evidence type="ECO:0000256" key="1">
    <source>
        <dbReference type="ARBA" id="ARBA00006068"/>
    </source>
</evidence>
<feature type="domain" description="Cell envelope-related transcriptional attenuator" evidence="3">
    <location>
        <begin position="89"/>
        <end position="277"/>
    </location>
</feature>
<dbReference type="Pfam" id="PF03816">
    <property type="entry name" value="LytR_cpsA_psr"/>
    <property type="match status" value="1"/>
</dbReference>
<comment type="similarity">
    <text evidence="1">Belongs to the LytR/CpsA/Psr (LCP) family.</text>
</comment>
<dbReference type="InterPro" id="IPR050922">
    <property type="entry name" value="LytR/CpsA/Psr_CW_biosynth"/>
</dbReference>
<evidence type="ECO:0000259" key="3">
    <source>
        <dbReference type="Pfam" id="PF03816"/>
    </source>
</evidence>
<keyword evidence="5" id="KW-1185">Reference proteome</keyword>
<dbReference type="Proteomes" id="UP000612282">
    <property type="component" value="Unassembled WGS sequence"/>
</dbReference>
<accession>A0ABQ3X5V3</accession>
<dbReference type="EMBL" id="BOMG01000035">
    <property type="protein sequence ID" value="GID53887.1"/>
    <property type="molecule type" value="Genomic_DNA"/>
</dbReference>
<evidence type="ECO:0000256" key="2">
    <source>
        <dbReference type="SAM" id="MobiDB-lite"/>
    </source>
</evidence>
<gene>
    <name evidence="4" type="ORF">Aco03nite_022910</name>
</gene>
<dbReference type="PANTHER" id="PTHR33392:SF6">
    <property type="entry name" value="POLYISOPRENYL-TEICHOIC ACID--PEPTIDOGLYCAN TEICHOIC ACID TRANSFERASE TAGU"/>
    <property type="match status" value="1"/>
</dbReference>
<dbReference type="PANTHER" id="PTHR33392">
    <property type="entry name" value="POLYISOPRENYL-TEICHOIC ACID--PEPTIDOGLYCAN TEICHOIC ACID TRANSFERASE TAGU"/>
    <property type="match status" value="1"/>
</dbReference>
<evidence type="ECO:0000313" key="5">
    <source>
        <dbReference type="Proteomes" id="UP000612282"/>
    </source>
</evidence>